<sequence>MCYGAVVPDGYGAAYNPHADYIVTVVTCFKDDAETSAEQFSALLEASLLEMHDLVTANPELARQKSPEPTTWTIPEEIAGMQD</sequence>
<proteinExistence type="predicted"/>
<gene>
    <name evidence="2" type="ORF">DILT_LOCUS13967</name>
</gene>
<dbReference type="InterPro" id="IPR023213">
    <property type="entry name" value="CAT-like_dom_sf"/>
</dbReference>
<dbReference type="Gene3D" id="3.30.559.10">
    <property type="entry name" value="Chloramphenicol acetyltransferase-like domain"/>
    <property type="match status" value="1"/>
</dbReference>
<dbReference type="Pfam" id="PF00755">
    <property type="entry name" value="Carn_acyltransf"/>
    <property type="match status" value="1"/>
</dbReference>
<dbReference type="OrthoDB" id="240216at2759"/>
<dbReference type="AlphaFoldDB" id="A0A3P7MEW0"/>
<dbReference type="EMBL" id="UYRU01072283">
    <property type="protein sequence ID" value="VDN22067.1"/>
    <property type="molecule type" value="Genomic_DNA"/>
</dbReference>
<organism evidence="2 3">
    <name type="scientific">Dibothriocephalus latus</name>
    <name type="common">Fish tapeworm</name>
    <name type="synonym">Diphyllobothrium latum</name>
    <dbReference type="NCBI Taxonomy" id="60516"/>
    <lineage>
        <taxon>Eukaryota</taxon>
        <taxon>Metazoa</taxon>
        <taxon>Spiralia</taxon>
        <taxon>Lophotrochozoa</taxon>
        <taxon>Platyhelminthes</taxon>
        <taxon>Cestoda</taxon>
        <taxon>Eucestoda</taxon>
        <taxon>Diphyllobothriidea</taxon>
        <taxon>Diphyllobothriidae</taxon>
        <taxon>Dibothriocephalus</taxon>
    </lineage>
</organism>
<accession>A0A3P7MEW0</accession>
<keyword evidence="3" id="KW-1185">Reference proteome</keyword>
<evidence type="ECO:0000259" key="1">
    <source>
        <dbReference type="Pfam" id="PF00755"/>
    </source>
</evidence>
<reference evidence="2 3" key="1">
    <citation type="submission" date="2018-11" db="EMBL/GenBank/DDBJ databases">
        <authorList>
            <consortium name="Pathogen Informatics"/>
        </authorList>
    </citation>
    <scope>NUCLEOTIDE SEQUENCE [LARGE SCALE GENOMIC DNA]</scope>
</reference>
<protein>
    <recommendedName>
        <fullName evidence="1">Choline/carnitine acyltransferase domain-containing protein</fullName>
    </recommendedName>
</protein>
<dbReference type="InterPro" id="IPR039551">
    <property type="entry name" value="Cho/carn_acyl_trans"/>
</dbReference>
<name>A0A3P7MEW0_DIBLA</name>
<evidence type="ECO:0000313" key="2">
    <source>
        <dbReference type="EMBL" id="VDN22067.1"/>
    </source>
</evidence>
<evidence type="ECO:0000313" key="3">
    <source>
        <dbReference type="Proteomes" id="UP000281553"/>
    </source>
</evidence>
<dbReference type="Proteomes" id="UP000281553">
    <property type="component" value="Unassembled WGS sequence"/>
</dbReference>
<dbReference type="SUPFAM" id="SSF52777">
    <property type="entry name" value="CoA-dependent acyltransferases"/>
    <property type="match status" value="1"/>
</dbReference>
<feature type="domain" description="Choline/carnitine acyltransferase" evidence="1">
    <location>
        <begin position="2"/>
        <end position="45"/>
    </location>
</feature>